<feature type="region of interest" description="Disordered" evidence="1">
    <location>
        <begin position="195"/>
        <end position="232"/>
    </location>
</feature>
<dbReference type="InterPro" id="IPR019027">
    <property type="entry name" value="Pilus_biogenesis_CpaD-related"/>
</dbReference>
<protein>
    <submittedName>
        <fullName evidence="2">CpaD family pilus assembly protein</fullName>
    </submittedName>
</protein>
<evidence type="ECO:0000256" key="1">
    <source>
        <dbReference type="SAM" id="MobiDB-lite"/>
    </source>
</evidence>
<keyword evidence="3" id="KW-1185">Reference proteome</keyword>
<feature type="compositionally biased region" description="Gly residues" evidence="1">
    <location>
        <begin position="210"/>
        <end position="232"/>
    </location>
</feature>
<name>A0ABV7SYM5_9SPHN</name>
<evidence type="ECO:0000313" key="2">
    <source>
        <dbReference type="EMBL" id="MFC3582119.1"/>
    </source>
</evidence>
<comment type="caution">
    <text evidence="2">The sequence shown here is derived from an EMBL/GenBank/DDBJ whole genome shotgun (WGS) entry which is preliminary data.</text>
</comment>
<organism evidence="2 3">
    <name type="scientific">Sphingomonas hylomeconis</name>
    <dbReference type="NCBI Taxonomy" id="1395958"/>
    <lineage>
        <taxon>Bacteria</taxon>
        <taxon>Pseudomonadati</taxon>
        <taxon>Pseudomonadota</taxon>
        <taxon>Alphaproteobacteria</taxon>
        <taxon>Sphingomonadales</taxon>
        <taxon>Sphingomonadaceae</taxon>
        <taxon>Sphingomonas</taxon>
    </lineage>
</organism>
<gene>
    <name evidence="2" type="ORF">ACFONA_18260</name>
</gene>
<dbReference type="Proteomes" id="UP001595713">
    <property type="component" value="Unassembled WGS sequence"/>
</dbReference>
<evidence type="ECO:0000313" key="3">
    <source>
        <dbReference type="Proteomes" id="UP001595713"/>
    </source>
</evidence>
<dbReference type="RefSeq" id="WP_261294459.1">
    <property type="nucleotide sequence ID" value="NZ_JANQBK010000008.1"/>
</dbReference>
<sequence length="232" mass="22948">MSTRNILIAATLAPALLIGACSSSQYRGLESAHQPVVSRADYLFDVATSGNALAPGERQRLAGWMQSINVGYGDRIAVDDPNAYGGPGVRDEVQAQAARYGLLVSDEVPVTGAPVAPGTVRVVVSRMKATVPHCPDFSRDGGTNFLGSTSSNHGCAVNSSLAAMIANPTDLVRGQPGADITDTAQANKAIDAYRKGGGVSPSGAASATGGAAGGSAGSGSSGGSAGGSSGGN</sequence>
<reference evidence="3" key="1">
    <citation type="journal article" date="2019" name="Int. J. Syst. Evol. Microbiol.">
        <title>The Global Catalogue of Microorganisms (GCM) 10K type strain sequencing project: providing services to taxonomists for standard genome sequencing and annotation.</title>
        <authorList>
            <consortium name="The Broad Institute Genomics Platform"/>
            <consortium name="The Broad Institute Genome Sequencing Center for Infectious Disease"/>
            <person name="Wu L."/>
            <person name="Ma J."/>
        </authorList>
    </citation>
    <scope>NUCLEOTIDE SEQUENCE [LARGE SCALE GENOMIC DNA]</scope>
    <source>
        <strain evidence="3">KCTC 42739</strain>
    </source>
</reference>
<dbReference type="Pfam" id="PF09476">
    <property type="entry name" value="Pilus_CpaD"/>
    <property type="match status" value="1"/>
</dbReference>
<accession>A0ABV7SYM5</accession>
<dbReference type="EMBL" id="JBHRXP010000009">
    <property type="protein sequence ID" value="MFC3582119.1"/>
    <property type="molecule type" value="Genomic_DNA"/>
</dbReference>
<dbReference type="PROSITE" id="PS51257">
    <property type="entry name" value="PROKAR_LIPOPROTEIN"/>
    <property type="match status" value="1"/>
</dbReference>
<proteinExistence type="predicted"/>